<feature type="region of interest" description="Disordered" evidence="1">
    <location>
        <begin position="73"/>
        <end position="92"/>
    </location>
</feature>
<organism evidence="2 3">
    <name type="scientific">Stephanodiscus triporus</name>
    <dbReference type="NCBI Taxonomy" id="2934178"/>
    <lineage>
        <taxon>Eukaryota</taxon>
        <taxon>Sar</taxon>
        <taxon>Stramenopiles</taxon>
        <taxon>Ochrophyta</taxon>
        <taxon>Bacillariophyta</taxon>
        <taxon>Coscinodiscophyceae</taxon>
        <taxon>Thalassiosirophycidae</taxon>
        <taxon>Stephanodiscales</taxon>
        <taxon>Stephanodiscaceae</taxon>
        <taxon>Stephanodiscus</taxon>
    </lineage>
</organism>
<feature type="region of interest" description="Disordered" evidence="1">
    <location>
        <begin position="27"/>
        <end position="50"/>
    </location>
</feature>
<dbReference type="EMBL" id="JALLAZ020001828">
    <property type="protein sequence ID" value="KAL3762400.1"/>
    <property type="molecule type" value="Genomic_DNA"/>
</dbReference>
<evidence type="ECO:0000256" key="1">
    <source>
        <dbReference type="SAM" id="MobiDB-lite"/>
    </source>
</evidence>
<proteinExistence type="predicted"/>
<evidence type="ECO:0000313" key="3">
    <source>
        <dbReference type="Proteomes" id="UP001530315"/>
    </source>
</evidence>
<feature type="compositionally biased region" description="Polar residues" evidence="1">
    <location>
        <begin position="73"/>
        <end position="84"/>
    </location>
</feature>
<accession>A0ABD3ME46</accession>
<dbReference type="AlphaFoldDB" id="A0ABD3ME46"/>
<reference evidence="2 3" key="1">
    <citation type="submission" date="2024-10" db="EMBL/GenBank/DDBJ databases">
        <title>Updated reference genomes for cyclostephanoid diatoms.</title>
        <authorList>
            <person name="Roberts W.R."/>
            <person name="Alverson A.J."/>
        </authorList>
    </citation>
    <scope>NUCLEOTIDE SEQUENCE [LARGE SCALE GENOMIC DNA]</scope>
    <source>
        <strain evidence="2 3">AJA276-08</strain>
    </source>
</reference>
<name>A0ABD3ME46_9STRA</name>
<gene>
    <name evidence="2" type="ORF">ACHAW5_004717</name>
</gene>
<comment type="caution">
    <text evidence="2">The sequence shown here is derived from an EMBL/GenBank/DDBJ whole genome shotgun (WGS) entry which is preliminary data.</text>
</comment>
<dbReference type="Proteomes" id="UP001530315">
    <property type="component" value="Unassembled WGS sequence"/>
</dbReference>
<keyword evidence="3" id="KW-1185">Reference proteome</keyword>
<evidence type="ECO:0000313" key="2">
    <source>
        <dbReference type="EMBL" id="KAL3762400.1"/>
    </source>
</evidence>
<sequence>MNHNISSTDKARTVVIEEECDYVFVGGDGVDDIDDPGEGKRRPAQPRRWREGYDEDGWDEVSYDYDRCDLSPSLSSTSVATNVTLRDPEPRR</sequence>
<protein>
    <submittedName>
        <fullName evidence="2">Uncharacterized protein</fullName>
    </submittedName>
</protein>